<protein>
    <submittedName>
        <fullName evidence="1">Uncharacterized protein</fullName>
    </submittedName>
</protein>
<comment type="caution">
    <text evidence="1">The sequence shown here is derived from an EMBL/GenBank/DDBJ whole genome shotgun (WGS) entry which is preliminary data.</text>
</comment>
<dbReference type="RefSeq" id="WP_344368036.1">
    <property type="nucleotide sequence ID" value="NZ_BAAAQB010000041.1"/>
</dbReference>
<keyword evidence="2" id="KW-1185">Reference proteome</keyword>
<proteinExistence type="predicted"/>
<name>A0ABP5LJY2_9MICC</name>
<evidence type="ECO:0000313" key="2">
    <source>
        <dbReference type="Proteomes" id="UP001500102"/>
    </source>
</evidence>
<reference evidence="2" key="1">
    <citation type="journal article" date="2019" name="Int. J. Syst. Evol. Microbiol.">
        <title>The Global Catalogue of Microorganisms (GCM) 10K type strain sequencing project: providing services to taxonomists for standard genome sequencing and annotation.</title>
        <authorList>
            <consortium name="The Broad Institute Genomics Platform"/>
            <consortium name="The Broad Institute Genome Sequencing Center for Infectious Disease"/>
            <person name="Wu L."/>
            <person name="Ma J."/>
        </authorList>
    </citation>
    <scope>NUCLEOTIDE SEQUENCE [LARGE SCALE GENOMIC DNA]</scope>
    <source>
        <strain evidence="2">JCM 15921</strain>
    </source>
</reference>
<evidence type="ECO:0000313" key="1">
    <source>
        <dbReference type="EMBL" id="GAA2145804.1"/>
    </source>
</evidence>
<dbReference type="EMBL" id="BAAAQB010000041">
    <property type="protein sequence ID" value="GAA2145804.1"/>
    <property type="molecule type" value="Genomic_DNA"/>
</dbReference>
<sequence>MSHHITPRRIVLAGAGAVIATVISACGPAPTLTGNWKADDGTGLKIITSNGSCQGMYYNGTKPLDIGGPMSCSFSDKKASDGRYSLVVSQPPNQASFEVEFSSNDSATVYSSSGSRLYSMARQ</sequence>
<gene>
    <name evidence="1" type="ORF">GCM10009825_38860</name>
</gene>
<organism evidence="1 2">
    <name type="scientific">Arthrobacter humicola</name>
    <dbReference type="NCBI Taxonomy" id="409291"/>
    <lineage>
        <taxon>Bacteria</taxon>
        <taxon>Bacillati</taxon>
        <taxon>Actinomycetota</taxon>
        <taxon>Actinomycetes</taxon>
        <taxon>Micrococcales</taxon>
        <taxon>Micrococcaceae</taxon>
        <taxon>Arthrobacter</taxon>
    </lineage>
</organism>
<accession>A0ABP5LJY2</accession>
<dbReference type="Proteomes" id="UP001500102">
    <property type="component" value="Unassembled WGS sequence"/>
</dbReference>